<proteinExistence type="predicted"/>
<dbReference type="InterPro" id="IPR045450">
    <property type="entry name" value="VMAP_C"/>
</dbReference>
<dbReference type="InterPro" id="IPR009003">
    <property type="entry name" value="Peptidase_S1_PA"/>
</dbReference>
<dbReference type="Pfam" id="PF13365">
    <property type="entry name" value="Trypsin_2"/>
    <property type="match status" value="1"/>
</dbReference>
<dbReference type="Proteomes" id="UP000245051">
    <property type="component" value="Chromosome"/>
</dbReference>
<evidence type="ECO:0000259" key="1">
    <source>
        <dbReference type="Pfam" id="PF20028"/>
    </source>
</evidence>
<name>A0ABN5KNS9_9ACTN</name>
<dbReference type="Pfam" id="PF20028">
    <property type="entry name" value="VMAP-C"/>
    <property type="match status" value="1"/>
</dbReference>
<dbReference type="SUPFAM" id="SSF50494">
    <property type="entry name" value="Trypsin-like serine proteases"/>
    <property type="match status" value="1"/>
</dbReference>
<evidence type="ECO:0000313" key="2">
    <source>
        <dbReference type="EMBL" id="AWK11834.1"/>
    </source>
</evidence>
<feature type="domain" description="vWA-MoxR associated protein C-terminal" evidence="1">
    <location>
        <begin position="443"/>
        <end position="656"/>
    </location>
</feature>
<gene>
    <name evidence="2" type="ORF">DDQ41_26200</name>
</gene>
<organism evidence="2 3">
    <name type="scientific">Streptomyces spongiicola</name>
    <dbReference type="NCBI Taxonomy" id="1690221"/>
    <lineage>
        <taxon>Bacteria</taxon>
        <taxon>Bacillati</taxon>
        <taxon>Actinomycetota</taxon>
        <taxon>Actinomycetes</taxon>
        <taxon>Kitasatosporales</taxon>
        <taxon>Streptomycetaceae</taxon>
        <taxon>Streptomyces</taxon>
    </lineage>
</organism>
<accession>A0ABN5KNS9</accession>
<keyword evidence="3" id="KW-1185">Reference proteome</keyword>
<dbReference type="EMBL" id="CP029254">
    <property type="protein sequence ID" value="AWK11834.1"/>
    <property type="molecule type" value="Genomic_DNA"/>
</dbReference>
<sequence length="676" mass="73483">MYGKFNVDPDAPVRRAWATLHPRSSGSATLGAGVVVADGYLLTCAHVINAALGRERLASNEPTPAEMVGVAVSFPSTGSERHPVQLTHWLPPKIEGTQWWEGDLALLRVALPGTGIGPVAIRETSARKLSTWYANAAPRSLVDVVVQASMGPWYILDPGVAPLQIQPGHSGAPLWDRERGCVAGLLVSTEPGNPRSYAIRAPQLLRLLAAAGVLPSARVDSLSPRERARRRELIDALDGLSDEKLARCAERFGDALGLPRRGLTREELVDQAADHARGFATLLSVLPGHDDAVRRVRAAAARVGSPRILAPDEYAELAALLGTAAHQELYEAARRAVPHLSLTTTNGADCDAADLAALIEDLEDRQLESGIVPPLLQAIEEVAAGRPENGEDLRSWSERVASRLGVSQGAMAQCRWTSRSRATARASPPILRVWLWPGAVVDSFHYVIRLYDGQGELAEVWTDMDTLRSRAELCADLSSAINGLDRYEDSAGIEFLLEEGSFGLAVDRLQTQAGVLGPRLLGLDRVVVLRGQRVFRAGEWRARWQRRQNPGSGPHVVHDQESADSTLTNKREIACVIAACPPEQRERTLALCRWFGVPVVLWHRDAHGPQAADALLPVVREDWPTSLREEVRRCRAEARHDTAHVGAHLALLWEDPSWTPPQPRLSTPTISEGGAA</sequence>
<protein>
    <recommendedName>
        <fullName evidence="1">vWA-MoxR associated protein C-terminal domain-containing protein</fullName>
    </recommendedName>
</protein>
<reference evidence="2 3" key="1">
    <citation type="submission" date="2018-05" db="EMBL/GenBank/DDBJ databases">
        <title>Complete genome sequence of the Type Strain of Streptomyces spongiicola HNM0071, the producer of staurosporine.</title>
        <authorList>
            <person name="Zhou S."/>
            <person name="Huang X."/>
        </authorList>
    </citation>
    <scope>NUCLEOTIDE SEQUENCE [LARGE SCALE GENOMIC DNA]</scope>
    <source>
        <strain evidence="2 3">HNM0071</strain>
    </source>
</reference>
<evidence type="ECO:0000313" key="3">
    <source>
        <dbReference type="Proteomes" id="UP000245051"/>
    </source>
</evidence>